<evidence type="ECO:0000313" key="15">
    <source>
        <dbReference type="EMBL" id="GAB1251583.1"/>
    </source>
</evidence>
<evidence type="ECO:0000256" key="2">
    <source>
        <dbReference type="ARBA" id="ARBA00010765"/>
    </source>
</evidence>
<evidence type="ECO:0000256" key="3">
    <source>
        <dbReference type="ARBA" id="ARBA00012236"/>
    </source>
</evidence>
<keyword evidence="6 13" id="KW-0949">S-adenosyl-L-methionine</keyword>
<keyword evidence="16" id="KW-1185">Reference proteome</keyword>
<dbReference type="InterPro" id="IPR002684">
    <property type="entry name" value="Biotin_synth/BioAB"/>
</dbReference>
<comment type="cofactor">
    <cofactor evidence="13">
        <name>[2Fe-2S] cluster</name>
        <dbReference type="ChEBI" id="CHEBI:190135"/>
    </cofactor>
    <text evidence="13">Binds 1 [2Fe-2S] cluster. The cluster is coordinated with 3 cysteines and 1 arginine.</text>
</comment>
<keyword evidence="8 13" id="KW-0479">Metal-binding</keyword>
<evidence type="ECO:0000259" key="14">
    <source>
        <dbReference type="PROSITE" id="PS51918"/>
    </source>
</evidence>
<dbReference type="EMBL" id="BAAFSF010000001">
    <property type="protein sequence ID" value="GAB1251583.1"/>
    <property type="molecule type" value="Genomic_DNA"/>
</dbReference>
<reference evidence="15 16" key="1">
    <citation type="journal article" date="2025" name="Int. J. Syst. Evol. Microbiol.">
        <title>Desulfovibrio falkowii sp. nov., Porphyromonas miyakawae sp. nov., Mediterraneibacter flintii sp. nov. and Owariibacterium komagatae gen. nov., sp. nov., isolated from human faeces.</title>
        <authorList>
            <person name="Hamaguchi T."/>
            <person name="Ohara M."/>
            <person name="Hisatomi A."/>
            <person name="Sekiguchi K."/>
            <person name="Takeda J.I."/>
            <person name="Ueyama J."/>
            <person name="Ito M."/>
            <person name="Nishiwaki H."/>
            <person name="Ogi T."/>
            <person name="Hirayama M."/>
            <person name="Ohkuma M."/>
            <person name="Sakamoto M."/>
            <person name="Ohno K."/>
        </authorList>
    </citation>
    <scope>NUCLEOTIDE SEQUENCE [LARGE SCALE GENOMIC DNA]</scope>
    <source>
        <strain evidence="15 16">13CB11C</strain>
    </source>
</reference>
<gene>
    <name evidence="13" type="primary">bioB</name>
    <name evidence="15" type="ORF">Tsumi_06870</name>
</gene>
<feature type="binding site" evidence="13">
    <location>
        <position position="121"/>
    </location>
    <ligand>
        <name>[2Fe-2S] cluster</name>
        <dbReference type="ChEBI" id="CHEBI:190135"/>
    </ligand>
</feature>
<dbReference type="Pfam" id="PF04055">
    <property type="entry name" value="Radical_SAM"/>
    <property type="match status" value="1"/>
</dbReference>
<keyword evidence="10 13" id="KW-0408">Iron</keyword>
<name>A0ABQ0E1J9_9PORP</name>
<comment type="catalytic activity">
    <reaction evidence="12 13">
        <text>(4R,5S)-dethiobiotin + (sulfur carrier)-SH + 2 reduced [2Fe-2S]-[ferredoxin] + 2 S-adenosyl-L-methionine = (sulfur carrier)-H + biotin + 2 5'-deoxyadenosine + 2 L-methionine + 2 oxidized [2Fe-2S]-[ferredoxin]</text>
        <dbReference type="Rhea" id="RHEA:22060"/>
        <dbReference type="Rhea" id="RHEA-COMP:10000"/>
        <dbReference type="Rhea" id="RHEA-COMP:10001"/>
        <dbReference type="Rhea" id="RHEA-COMP:14737"/>
        <dbReference type="Rhea" id="RHEA-COMP:14739"/>
        <dbReference type="ChEBI" id="CHEBI:17319"/>
        <dbReference type="ChEBI" id="CHEBI:29917"/>
        <dbReference type="ChEBI" id="CHEBI:33737"/>
        <dbReference type="ChEBI" id="CHEBI:33738"/>
        <dbReference type="ChEBI" id="CHEBI:57586"/>
        <dbReference type="ChEBI" id="CHEBI:57844"/>
        <dbReference type="ChEBI" id="CHEBI:59789"/>
        <dbReference type="ChEBI" id="CHEBI:64428"/>
        <dbReference type="ChEBI" id="CHEBI:149473"/>
        <dbReference type="EC" id="2.8.1.6"/>
    </reaction>
</comment>
<evidence type="ECO:0000256" key="5">
    <source>
        <dbReference type="ARBA" id="ARBA00022679"/>
    </source>
</evidence>
<dbReference type="Pfam" id="PF06968">
    <property type="entry name" value="BATS"/>
    <property type="match status" value="1"/>
</dbReference>
<dbReference type="SFLD" id="SFLDG01060">
    <property type="entry name" value="BATS_domain_containing"/>
    <property type="match status" value="1"/>
</dbReference>
<evidence type="ECO:0000256" key="9">
    <source>
        <dbReference type="ARBA" id="ARBA00022756"/>
    </source>
</evidence>
<keyword evidence="4 13" id="KW-0004">4Fe-4S</keyword>
<dbReference type="InterPro" id="IPR058240">
    <property type="entry name" value="rSAM_sf"/>
</dbReference>
<protein>
    <recommendedName>
        <fullName evidence="3 13">Biotin synthase</fullName>
        <ecNumber evidence="3 13">2.8.1.6</ecNumber>
    </recommendedName>
</protein>
<feature type="binding site" evidence="13">
    <location>
        <position position="213"/>
    </location>
    <ligand>
        <name>[2Fe-2S] cluster</name>
        <dbReference type="ChEBI" id="CHEBI:190135"/>
    </ligand>
</feature>
<dbReference type="PANTHER" id="PTHR22976">
    <property type="entry name" value="BIOTIN SYNTHASE"/>
    <property type="match status" value="1"/>
</dbReference>
<dbReference type="PANTHER" id="PTHR22976:SF2">
    <property type="entry name" value="BIOTIN SYNTHASE, MITOCHONDRIAL"/>
    <property type="match status" value="1"/>
</dbReference>
<dbReference type="EC" id="2.8.1.6" evidence="3 13"/>
<accession>A0ABQ0E1J9</accession>
<keyword evidence="5 13" id="KW-0808">Transferase</keyword>
<evidence type="ECO:0000256" key="10">
    <source>
        <dbReference type="ARBA" id="ARBA00023004"/>
    </source>
</evidence>
<evidence type="ECO:0000256" key="12">
    <source>
        <dbReference type="ARBA" id="ARBA00051157"/>
    </source>
</evidence>
<comment type="pathway">
    <text evidence="1 13">Cofactor biosynthesis; biotin biosynthesis; biotin from 7,8-diaminononanoate: step 2/2.</text>
</comment>
<dbReference type="SUPFAM" id="SSF102114">
    <property type="entry name" value="Radical SAM enzymes"/>
    <property type="match status" value="1"/>
</dbReference>
<dbReference type="HAMAP" id="MF_01694">
    <property type="entry name" value="BioB"/>
    <property type="match status" value="1"/>
</dbReference>
<feature type="binding site" evidence="13">
    <location>
        <position position="77"/>
    </location>
    <ligand>
        <name>[4Fe-4S] cluster</name>
        <dbReference type="ChEBI" id="CHEBI:49883"/>
        <note>4Fe-4S-S-AdoMet</note>
    </ligand>
</feature>
<dbReference type="NCBIfam" id="TIGR00433">
    <property type="entry name" value="bioB"/>
    <property type="match status" value="1"/>
</dbReference>
<dbReference type="SFLD" id="SFLDS00029">
    <property type="entry name" value="Radical_SAM"/>
    <property type="match status" value="1"/>
</dbReference>
<comment type="similarity">
    <text evidence="2 13">Belongs to the radical SAM superfamily. Biotin synthase family.</text>
</comment>
<dbReference type="SFLD" id="SFLDG01278">
    <property type="entry name" value="biotin_synthase_like"/>
    <property type="match status" value="1"/>
</dbReference>
<keyword evidence="11 13" id="KW-0411">Iron-sulfur</keyword>
<dbReference type="SMART" id="SM00876">
    <property type="entry name" value="BATS"/>
    <property type="match status" value="1"/>
</dbReference>
<dbReference type="PIRSF" id="PIRSF001619">
    <property type="entry name" value="Biotin_synth"/>
    <property type="match status" value="1"/>
</dbReference>
<feature type="binding site" evidence="13">
    <location>
        <position position="153"/>
    </location>
    <ligand>
        <name>[2Fe-2S] cluster</name>
        <dbReference type="ChEBI" id="CHEBI:190135"/>
    </ligand>
</feature>
<keyword evidence="7 13" id="KW-0001">2Fe-2S</keyword>
<feature type="binding site" evidence="13">
    <location>
        <position position="81"/>
    </location>
    <ligand>
        <name>[4Fe-4S] cluster</name>
        <dbReference type="ChEBI" id="CHEBI:49883"/>
        <note>4Fe-4S-S-AdoMet</note>
    </ligand>
</feature>
<proteinExistence type="inferred from homology"/>
<evidence type="ECO:0000313" key="16">
    <source>
        <dbReference type="Proteomes" id="UP001628220"/>
    </source>
</evidence>
<dbReference type="InterPro" id="IPR010722">
    <property type="entry name" value="BATS_dom"/>
</dbReference>
<feature type="domain" description="Radical SAM core" evidence="14">
    <location>
        <begin position="59"/>
        <end position="288"/>
    </location>
</feature>
<dbReference type="InterPro" id="IPR006638">
    <property type="entry name" value="Elp3/MiaA/NifB-like_rSAM"/>
</dbReference>
<sequence>MSGQNLTNEKVPTEAAISALVDGIISGEHVITEAEALSLSQLDDKEPLYDGAHLLTHTLMGNGFDTCSIINVKSGNCPEDCRWCAQSRHYTTGAGIYPVLPVEESVAQAIYNRKQGVNRFSLVASGRSQSRKEMEKIVATFKAIREACDVHCCASLGLLSEENLRQLYEAGVTTYHCNMETAPSYFLKMCSTHKQEEKVATIEAARRQGMRICSGGIIGMGETQEQRIEFAFFLRSLGVQSIPINVLHPIPGTPLEKTSRLSEEEYLTTVALFRFINPTAYLRFSGGRDLLPISTVRKAMYIAINSAITGDMLTTVGARCEEDMALIKEMGYTTKKNTDWEIIKDE</sequence>
<evidence type="ECO:0000256" key="11">
    <source>
        <dbReference type="ARBA" id="ARBA00023014"/>
    </source>
</evidence>
<comment type="cofactor">
    <cofactor evidence="13">
        <name>[4Fe-4S] cluster</name>
        <dbReference type="ChEBI" id="CHEBI:49883"/>
    </cofactor>
    <text evidence="13">Binds 1 [4Fe-4S] cluster. The cluster is coordinated with 3 cysteines and an exchangeable S-adenosyl-L-methionine.</text>
</comment>
<evidence type="ECO:0000256" key="6">
    <source>
        <dbReference type="ARBA" id="ARBA00022691"/>
    </source>
</evidence>
<comment type="subunit">
    <text evidence="13">Homodimer.</text>
</comment>
<dbReference type="CDD" id="cd01335">
    <property type="entry name" value="Radical_SAM"/>
    <property type="match status" value="1"/>
</dbReference>
<comment type="function">
    <text evidence="13">Catalyzes the conversion of dethiobiotin (DTB) to biotin by the insertion of a sulfur atom into dethiobiotin via a radical-based mechanism.</text>
</comment>
<evidence type="ECO:0000256" key="7">
    <source>
        <dbReference type="ARBA" id="ARBA00022714"/>
    </source>
</evidence>
<dbReference type="Proteomes" id="UP001628220">
    <property type="component" value="Unassembled WGS sequence"/>
</dbReference>
<dbReference type="SMART" id="SM00729">
    <property type="entry name" value="Elp3"/>
    <property type="match status" value="1"/>
</dbReference>
<organism evidence="15 16">
    <name type="scientific">Porphyromonas miyakawae</name>
    <dbReference type="NCBI Taxonomy" id="3137470"/>
    <lineage>
        <taxon>Bacteria</taxon>
        <taxon>Pseudomonadati</taxon>
        <taxon>Bacteroidota</taxon>
        <taxon>Bacteroidia</taxon>
        <taxon>Bacteroidales</taxon>
        <taxon>Porphyromonadaceae</taxon>
        <taxon>Porphyromonas</taxon>
    </lineage>
</organism>
<evidence type="ECO:0000256" key="4">
    <source>
        <dbReference type="ARBA" id="ARBA00022485"/>
    </source>
</evidence>
<keyword evidence="9 13" id="KW-0093">Biotin biosynthesis</keyword>
<dbReference type="RefSeq" id="WP_411915388.1">
    <property type="nucleotide sequence ID" value="NZ_BAAFSF010000001.1"/>
</dbReference>
<evidence type="ECO:0000256" key="1">
    <source>
        <dbReference type="ARBA" id="ARBA00004942"/>
    </source>
</evidence>
<dbReference type="InterPro" id="IPR013785">
    <property type="entry name" value="Aldolase_TIM"/>
</dbReference>
<evidence type="ECO:0000256" key="8">
    <source>
        <dbReference type="ARBA" id="ARBA00022723"/>
    </source>
</evidence>
<dbReference type="Gene3D" id="3.20.20.70">
    <property type="entry name" value="Aldolase class I"/>
    <property type="match status" value="1"/>
</dbReference>
<feature type="binding site" evidence="13">
    <location>
        <position position="84"/>
    </location>
    <ligand>
        <name>[4Fe-4S] cluster</name>
        <dbReference type="ChEBI" id="CHEBI:49883"/>
        <note>4Fe-4S-S-AdoMet</note>
    </ligand>
</feature>
<comment type="caution">
    <text evidence="15">The sequence shown here is derived from an EMBL/GenBank/DDBJ whole genome shotgun (WGS) entry which is preliminary data.</text>
</comment>
<feature type="binding site" evidence="13">
    <location>
        <position position="283"/>
    </location>
    <ligand>
        <name>[2Fe-2S] cluster</name>
        <dbReference type="ChEBI" id="CHEBI:190135"/>
    </ligand>
</feature>
<evidence type="ECO:0000256" key="13">
    <source>
        <dbReference type="HAMAP-Rule" id="MF_01694"/>
    </source>
</evidence>
<dbReference type="InterPro" id="IPR024177">
    <property type="entry name" value="Biotin_synthase"/>
</dbReference>
<dbReference type="PROSITE" id="PS51918">
    <property type="entry name" value="RADICAL_SAM"/>
    <property type="match status" value="1"/>
</dbReference>
<dbReference type="InterPro" id="IPR007197">
    <property type="entry name" value="rSAM"/>
</dbReference>